<feature type="binding site" evidence="12">
    <location>
        <begin position="275"/>
        <end position="289"/>
    </location>
    <ligand>
        <name>NAD(+)</name>
        <dbReference type="ChEBI" id="CHEBI:57540"/>
    </ligand>
</feature>
<keyword evidence="9 12" id="KW-0520">NAD</keyword>
<evidence type="ECO:0000256" key="1">
    <source>
        <dbReference type="ARBA" id="ARBA00001974"/>
    </source>
</evidence>
<dbReference type="Pfam" id="PF21680">
    <property type="entry name" value="GIDA_C_1st"/>
    <property type="match status" value="1"/>
</dbReference>
<evidence type="ECO:0000259" key="13">
    <source>
        <dbReference type="SMART" id="SM01228"/>
    </source>
</evidence>
<evidence type="ECO:0000256" key="2">
    <source>
        <dbReference type="ARBA" id="ARBA00003717"/>
    </source>
</evidence>
<dbReference type="FunFam" id="1.10.150.570:FF:000001">
    <property type="entry name" value="tRNA uridine 5-carboxymethylaminomethyl modification enzyme MnmG"/>
    <property type="match status" value="1"/>
</dbReference>
<dbReference type="InterPro" id="IPR040131">
    <property type="entry name" value="MnmG_N"/>
</dbReference>
<protein>
    <recommendedName>
        <fullName evidence="4 12">tRNA uridine 5-carboxymethylaminomethyl modification enzyme MnmG</fullName>
    </recommendedName>
    <alternativeName>
        <fullName evidence="11 12">Glucose-inhibited division protein A</fullName>
    </alternativeName>
</protein>
<dbReference type="GO" id="GO:0005829">
    <property type="term" value="C:cytosol"/>
    <property type="evidence" value="ECO:0007669"/>
    <property type="project" value="TreeGrafter"/>
</dbReference>
<dbReference type="NCBIfam" id="TIGR00136">
    <property type="entry name" value="mnmG_gidA"/>
    <property type="match status" value="1"/>
</dbReference>
<name>K4LV90_THEPS</name>
<comment type="caution">
    <text evidence="12">Lacks conserved residue(s) required for the propagation of feature annotation.</text>
</comment>
<comment type="similarity">
    <text evidence="3 12">Belongs to the MnmG family.</text>
</comment>
<dbReference type="FunFam" id="3.50.50.60:FF:000002">
    <property type="entry name" value="tRNA uridine 5-carboxymethylaminomethyl modification enzyme MnmG"/>
    <property type="match status" value="1"/>
</dbReference>
<dbReference type="RefSeq" id="WP_015050818.1">
    <property type="nucleotide sequence ID" value="NC_018870.1"/>
</dbReference>
<dbReference type="PROSITE" id="PS01281">
    <property type="entry name" value="GIDA_2"/>
    <property type="match status" value="1"/>
</dbReference>
<dbReference type="InterPro" id="IPR026904">
    <property type="entry name" value="MnmG_C"/>
</dbReference>
<dbReference type="PROSITE" id="PS01280">
    <property type="entry name" value="GIDA_1"/>
    <property type="match status" value="1"/>
</dbReference>
<evidence type="ECO:0000256" key="5">
    <source>
        <dbReference type="ARBA" id="ARBA00022490"/>
    </source>
</evidence>
<dbReference type="HAMAP" id="MF_00129">
    <property type="entry name" value="MnmG_GidA"/>
    <property type="match status" value="1"/>
</dbReference>
<dbReference type="HOGENOM" id="CLU_007831_2_2_9"/>
<evidence type="ECO:0000313" key="14">
    <source>
        <dbReference type="EMBL" id="AFV11939.1"/>
    </source>
</evidence>
<sequence length="630" mass="70303">MAEEYRAGDYEVIVIGAGHAGCEAALAASRMGCRTLLLTLNLDYVALMPCNPAVGGPGKAHLVREIDALGGEIGLNTDKTFIQMRMLNTGKGPAVRALRAQVDKKMYQLEMLKTLQKEPNLDLKQGIVERIVARGGRVSGVVTQTGARFTARAVILTTGTYLRGRIIIGDVAYPGGPNGQLAPGKLAESLSDLGFELIRFKTGTPPRVDRKSIDFSKLIEQPGDEEPLYFSYLSKRVKRRQLSCWLTHSNEKTHEIVRENLHRSPLYSGIIEGIGPRYCPSFEDKVVRFPDRRSHQIFLEPEGWTTDEYYVQGMNTSLPEDVQLAVLHSLPGLENARMVRTGYAIEYDAVTPVQLEPTLQTRDVQGFFTAGQINGTSGYEEAAAQGILAGINAVLYIREEEPLILKRSQAYIGVLVDDLITKGIREPYRILTSRAEYRLLLRHDNADLRLTEIGRRVGLVSDERYRLFSQKVEMLEKERSWLKETRVTPTARVQEFLAGKGSAPLKGGVTLEELLRRPEITIADLMILTGRDDDVPPDVAGEIEVETKFAGYLSKQEAHVARMERLESRHLPVDFDYDAMRGLSREGRERLKQVRPRTLGQAARVPGVTPADVSVLLIYLEQHRRAQLGS</sequence>
<keyword evidence="15" id="KW-1185">Reference proteome</keyword>
<proteinExistence type="inferred from homology"/>
<dbReference type="Pfam" id="PF01134">
    <property type="entry name" value="GIDA"/>
    <property type="match status" value="1"/>
</dbReference>
<accession>K4LV90</accession>
<dbReference type="InterPro" id="IPR002218">
    <property type="entry name" value="MnmG-rel"/>
</dbReference>
<dbReference type="AlphaFoldDB" id="K4LV90"/>
<dbReference type="STRING" id="1089553.Tph_c17360"/>
<dbReference type="KEGG" id="tpz:Tph_c17360"/>
<evidence type="ECO:0000313" key="15">
    <source>
        <dbReference type="Proteomes" id="UP000000467"/>
    </source>
</evidence>
<dbReference type="Gene3D" id="3.50.50.60">
    <property type="entry name" value="FAD/NAD(P)-binding domain"/>
    <property type="match status" value="2"/>
</dbReference>
<dbReference type="Pfam" id="PF13932">
    <property type="entry name" value="SAM_GIDA_C"/>
    <property type="match status" value="1"/>
</dbReference>
<evidence type="ECO:0000256" key="12">
    <source>
        <dbReference type="HAMAP-Rule" id="MF_00129"/>
    </source>
</evidence>
<keyword evidence="5 12" id="KW-0963">Cytoplasm</keyword>
<keyword evidence="8 12" id="KW-0274">FAD</keyword>
<dbReference type="InterPro" id="IPR047001">
    <property type="entry name" value="MnmG_C_subdom"/>
</dbReference>
<dbReference type="OrthoDB" id="9815560at2"/>
<dbReference type="PANTHER" id="PTHR11806:SF0">
    <property type="entry name" value="PROTEIN MTO1 HOMOLOG, MITOCHONDRIAL"/>
    <property type="match status" value="1"/>
</dbReference>
<evidence type="ECO:0000256" key="7">
    <source>
        <dbReference type="ARBA" id="ARBA00022694"/>
    </source>
</evidence>
<organism evidence="14 15">
    <name type="scientific">Thermacetogenium phaeum (strain ATCC BAA-254 / DSM 26808 / PB)</name>
    <dbReference type="NCBI Taxonomy" id="1089553"/>
    <lineage>
        <taxon>Bacteria</taxon>
        <taxon>Bacillati</taxon>
        <taxon>Bacillota</taxon>
        <taxon>Clostridia</taxon>
        <taxon>Thermoanaerobacterales</taxon>
        <taxon>Thermoanaerobacteraceae</taxon>
        <taxon>Thermacetogenium</taxon>
    </lineage>
</organism>
<dbReference type="GO" id="GO:0050660">
    <property type="term" value="F:flavin adenine dinucleotide binding"/>
    <property type="evidence" value="ECO:0007669"/>
    <property type="project" value="UniProtKB-UniRule"/>
</dbReference>
<evidence type="ECO:0000256" key="8">
    <source>
        <dbReference type="ARBA" id="ARBA00022827"/>
    </source>
</evidence>
<comment type="function">
    <text evidence="2 12">NAD-binding protein involved in the addition of a carboxymethylaminomethyl (cmnm) group at the wobble position (U34) of certain tRNAs, forming tRNA-cmnm(5)s(2)U34.</text>
</comment>
<reference evidence="14 15" key="1">
    <citation type="journal article" date="2012" name="BMC Genomics">
        <title>Genome-guided analysis of physiological and morphological traits of the fermentative acetate oxidizer Thermacetogenium phaeum.</title>
        <authorList>
            <person name="Oehler D."/>
            <person name="Poehlein A."/>
            <person name="Leimbach A."/>
            <person name="Muller N."/>
            <person name="Daniel R."/>
            <person name="Gottschalk G."/>
            <person name="Schink B."/>
        </authorList>
    </citation>
    <scope>NUCLEOTIDE SEQUENCE [LARGE SCALE GENOMIC DNA]</scope>
    <source>
        <strain evidence="15">ATCC BAA-254 / DSM 26808 / PB</strain>
    </source>
</reference>
<dbReference type="EMBL" id="CP003732">
    <property type="protein sequence ID" value="AFV11939.1"/>
    <property type="molecule type" value="Genomic_DNA"/>
</dbReference>
<keyword evidence="6 12" id="KW-0285">Flavoprotein</keyword>
<comment type="subunit">
    <text evidence="10 12">Homodimer. Heterotetramer of two MnmE and two MnmG subunits.</text>
</comment>
<dbReference type="GO" id="GO:0002098">
    <property type="term" value="P:tRNA wobble uridine modification"/>
    <property type="evidence" value="ECO:0007669"/>
    <property type="project" value="InterPro"/>
</dbReference>
<evidence type="ECO:0000256" key="3">
    <source>
        <dbReference type="ARBA" id="ARBA00007653"/>
    </source>
</evidence>
<dbReference type="GO" id="GO:0030488">
    <property type="term" value="P:tRNA methylation"/>
    <property type="evidence" value="ECO:0007669"/>
    <property type="project" value="TreeGrafter"/>
</dbReference>
<dbReference type="PANTHER" id="PTHR11806">
    <property type="entry name" value="GLUCOSE INHIBITED DIVISION PROTEIN A"/>
    <property type="match status" value="1"/>
</dbReference>
<gene>
    <name evidence="12 14" type="primary">mnmG</name>
    <name evidence="12" type="synonym">gidA</name>
    <name evidence="14" type="ordered locus">Tph_c17360</name>
</gene>
<dbReference type="FunFam" id="1.10.10.1800:FF:000001">
    <property type="entry name" value="tRNA uridine 5-carboxymethylaminomethyl modification enzyme MnmG"/>
    <property type="match status" value="1"/>
</dbReference>
<dbReference type="eggNOG" id="COG0445">
    <property type="taxonomic scope" value="Bacteria"/>
</dbReference>
<dbReference type="Gene3D" id="1.10.150.570">
    <property type="entry name" value="GidA associated domain, C-terminal subdomain"/>
    <property type="match status" value="1"/>
</dbReference>
<dbReference type="Gene3D" id="1.10.10.1800">
    <property type="entry name" value="tRNA uridine 5-carboxymethylaminomethyl modification enzyme MnmG/GidA"/>
    <property type="match status" value="1"/>
</dbReference>
<dbReference type="PRINTS" id="PR00411">
    <property type="entry name" value="PNDRDTASEI"/>
</dbReference>
<dbReference type="SMART" id="SM01228">
    <property type="entry name" value="GIDA_assoc_3"/>
    <property type="match status" value="1"/>
</dbReference>
<dbReference type="SUPFAM" id="SSF51905">
    <property type="entry name" value="FAD/NAD(P)-binding domain"/>
    <property type="match status" value="1"/>
</dbReference>
<dbReference type="InterPro" id="IPR044920">
    <property type="entry name" value="MnmG_C_subdom_sf"/>
</dbReference>
<comment type="subcellular location">
    <subcellularLocation>
        <location evidence="12">Cytoplasm</location>
    </subcellularLocation>
</comment>
<evidence type="ECO:0000256" key="6">
    <source>
        <dbReference type="ARBA" id="ARBA00022630"/>
    </source>
</evidence>
<dbReference type="Proteomes" id="UP000000467">
    <property type="component" value="Chromosome"/>
</dbReference>
<comment type="cofactor">
    <cofactor evidence="1 12">
        <name>FAD</name>
        <dbReference type="ChEBI" id="CHEBI:57692"/>
    </cofactor>
</comment>
<dbReference type="InterPro" id="IPR049312">
    <property type="entry name" value="GIDA_C_N"/>
</dbReference>
<dbReference type="InterPro" id="IPR020595">
    <property type="entry name" value="MnmG-rel_CS"/>
</dbReference>
<feature type="binding site" evidence="12">
    <location>
        <begin position="16"/>
        <end position="21"/>
    </location>
    <ligand>
        <name>FAD</name>
        <dbReference type="ChEBI" id="CHEBI:57692"/>
    </ligand>
</feature>
<evidence type="ECO:0000256" key="4">
    <source>
        <dbReference type="ARBA" id="ARBA00020461"/>
    </source>
</evidence>
<dbReference type="InterPro" id="IPR036188">
    <property type="entry name" value="FAD/NAD-bd_sf"/>
</dbReference>
<dbReference type="FunFam" id="3.50.50.60:FF:000063">
    <property type="entry name" value="tRNA uridine 5-carboxymethylaminomethyl modification enzyme MnmG"/>
    <property type="match status" value="1"/>
</dbReference>
<dbReference type="InterPro" id="IPR004416">
    <property type="entry name" value="MnmG"/>
</dbReference>
<evidence type="ECO:0000256" key="9">
    <source>
        <dbReference type="ARBA" id="ARBA00023027"/>
    </source>
</evidence>
<feature type="domain" description="tRNA uridine 5-carboxymethylaminomethyl modification enzyme C-terminal subdomain" evidence="13">
    <location>
        <begin position="547"/>
        <end position="618"/>
    </location>
</feature>
<evidence type="ECO:0000256" key="11">
    <source>
        <dbReference type="ARBA" id="ARBA00031800"/>
    </source>
</evidence>
<evidence type="ECO:0000256" key="10">
    <source>
        <dbReference type="ARBA" id="ARBA00025948"/>
    </source>
</evidence>
<keyword evidence="7 12" id="KW-0819">tRNA processing</keyword>